<dbReference type="EMBL" id="MT143868">
    <property type="protein sequence ID" value="QJB04000.1"/>
    <property type="molecule type" value="Genomic_DNA"/>
</dbReference>
<dbReference type="AlphaFoldDB" id="A0A6M3MCY0"/>
<protein>
    <submittedName>
        <fullName evidence="2">Uncharacterized protein</fullName>
    </submittedName>
</protein>
<name>A0A6M3MCY0_9ZZZZ</name>
<sequence length="156" mass="17128">MGHRSHTKHRPTKEKFYPATHVAVGDVSTRGSFSGPDIDATTEAGYVNCYIPKDFDSLEEIVLVFIAGATATPMYVRILTDYAKAGEAYFVQADNGDLPVNTVADRLQELNIYDAVDFRALEAGDYIGVQAARVAALPTENTDILLLGVRIKYQQQ</sequence>
<evidence type="ECO:0000313" key="1">
    <source>
        <dbReference type="EMBL" id="QJA99990.1"/>
    </source>
</evidence>
<proteinExistence type="predicted"/>
<gene>
    <name evidence="1" type="ORF">MM171A00736_0006</name>
    <name evidence="2" type="ORF">MM171B00508_0015</name>
</gene>
<organism evidence="2">
    <name type="scientific">viral metagenome</name>
    <dbReference type="NCBI Taxonomy" id="1070528"/>
    <lineage>
        <taxon>unclassified sequences</taxon>
        <taxon>metagenomes</taxon>
        <taxon>organismal metagenomes</taxon>
    </lineage>
</organism>
<reference evidence="2" key="1">
    <citation type="submission" date="2020-03" db="EMBL/GenBank/DDBJ databases">
        <title>The deep terrestrial virosphere.</title>
        <authorList>
            <person name="Holmfeldt K."/>
            <person name="Nilsson E."/>
            <person name="Simone D."/>
            <person name="Lopez-Fernandez M."/>
            <person name="Wu X."/>
            <person name="de Brujin I."/>
            <person name="Lundin D."/>
            <person name="Andersson A."/>
            <person name="Bertilsson S."/>
            <person name="Dopson M."/>
        </authorList>
    </citation>
    <scope>NUCLEOTIDE SEQUENCE</scope>
    <source>
        <strain evidence="1">MM171A00736</strain>
        <strain evidence="2">MM171B00508</strain>
    </source>
</reference>
<accession>A0A6M3MCY0</accession>
<evidence type="ECO:0000313" key="2">
    <source>
        <dbReference type="EMBL" id="QJB04000.1"/>
    </source>
</evidence>
<dbReference type="EMBL" id="MT143677">
    <property type="protein sequence ID" value="QJA99990.1"/>
    <property type="molecule type" value="Genomic_DNA"/>
</dbReference>